<dbReference type="Pfam" id="PF13193">
    <property type="entry name" value="AMP-binding_C"/>
    <property type="match status" value="1"/>
</dbReference>
<dbReference type="Proteomes" id="UP000799421">
    <property type="component" value="Unassembled WGS sequence"/>
</dbReference>
<reference evidence="3" key="1">
    <citation type="journal article" date="2020" name="Stud. Mycol.">
        <title>101 Dothideomycetes genomes: a test case for predicting lifestyles and emergence of pathogens.</title>
        <authorList>
            <person name="Haridas S."/>
            <person name="Albert R."/>
            <person name="Binder M."/>
            <person name="Bloem J."/>
            <person name="Labutti K."/>
            <person name="Salamov A."/>
            <person name="Andreopoulos B."/>
            <person name="Baker S."/>
            <person name="Barry K."/>
            <person name="Bills G."/>
            <person name="Bluhm B."/>
            <person name="Cannon C."/>
            <person name="Castanera R."/>
            <person name="Culley D."/>
            <person name="Daum C."/>
            <person name="Ezra D."/>
            <person name="Gonzalez J."/>
            <person name="Henrissat B."/>
            <person name="Kuo A."/>
            <person name="Liang C."/>
            <person name="Lipzen A."/>
            <person name="Lutzoni F."/>
            <person name="Magnuson J."/>
            <person name="Mondo S."/>
            <person name="Nolan M."/>
            <person name="Ohm R."/>
            <person name="Pangilinan J."/>
            <person name="Park H.-J."/>
            <person name="Ramirez L."/>
            <person name="Alfaro M."/>
            <person name="Sun H."/>
            <person name="Tritt A."/>
            <person name="Yoshinaga Y."/>
            <person name="Zwiers L.-H."/>
            <person name="Turgeon B."/>
            <person name="Goodwin S."/>
            <person name="Spatafora J."/>
            <person name="Crous P."/>
            <person name="Grigoriev I."/>
        </authorList>
    </citation>
    <scope>NUCLEOTIDE SEQUENCE</scope>
    <source>
        <strain evidence="3">CBS 480.64</strain>
    </source>
</reference>
<evidence type="ECO:0000313" key="3">
    <source>
        <dbReference type="EMBL" id="KAF2858518.1"/>
    </source>
</evidence>
<dbReference type="Gene3D" id="3.30.300.30">
    <property type="match status" value="1"/>
</dbReference>
<dbReference type="InterPro" id="IPR042099">
    <property type="entry name" value="ANL_N_sf"/>
</dbReference>
<feature type="domain" description="AMP-binding enzyme C-terminal" evidence="2">
    <location>
        <begin position="452"/>
        <end position="528"/>
    </location>
</feature>
<dbReference type="PANTHER" id="PTHR43201">
    <property type="entry name" value="ACYL-COA SYNTHETASE"/>
    <property type="match status" value="1"/>
</dbReference>
<dbReference type="CDD" id="cd05941">
    <property type="entry name" value="MCS"/>
    <property type="match status" value="1"/>
</dbReference>
<feature type="domain" description="AMP-dependent synthetase/ligase" evidence="1">
    <location>
        <begin position="60"/>
        <end position="388"/>
    </location>
</feature>
<keyword evidence="4" id="KW-1185">Reference proteome</keyword>
<dbReference type="PANTHER" id="PTHR43201:SF28">
    <property type="entry name" value="ENZYME, PUTATIVE (AFU_ORTHOLOGUE AFUA_7G01530)-RELATED"/>
    <property type="match status" value="1"/>
</dbReference>
<dbReference type="InterPro" id="IPR025110">
    <property type="entry name" value="AMP-bd_C"/>
</dbReference>
<dbReference type="GO" id="GO:0031956">
    <property type="term" value="F:medium-chain fatty acid-CoA ligase activity"/>
    <property type="evidence" value="ECO:0007669"/>
    <property type="project" value="TreeGrafter"/>
</dbReference>
<evidence type="ECO:0000313" key="4">
    <source>
        <dbReference type="Proteomes" id="UP000799421"/>
    </source>
</evidence>
<evidence type="ECO:0000259" key="1">
    <source>
        <dbReference type="Pfam" id="PF00501"/>
    </source>
</evidence>
<dbReference type="Gene3D" id="3.40.50.12780">
    <property type="entry name" value="N-terminal domain of ligase-like"/>
    <property type="match status" value="1"/>
</dbReference>
<gene>
    <name evidence="3" type="ORF">K470DRAFT_221126</name>
</gene>
<evidence type="ECO:0000259" key="2">
    <source>
        <dbReference type="Pfam" id="PF13193"/>
    </source>
</evidence>
<name>A0A6A7BVK6_9PEZI</name>
<dbReference type="OrthoDB" id="2962993at2759"/>
<dbReference type="Pfam" id="PF00501">
    <property type="entry name" value="AMP-binding"/>
    <property type="match status" value="1"/>
</dbReference>
<proteinExistence type="predicted"/>
<sequence>MASVQLQMNVFLEAITQHDPQSVAVEHSKSQRKFLYGSLLSDVAVTKEKLLRESGGQGLEGERVAFLLPNNYDYVVTLLACLGSGAVAVPLSPAYPAVELRYIISQSGAKLFVSSDKFAKLADETMAEGLESKPTVIRHEAIEIHADAREIAWTPEDERGGMMLYTSGTTARPKGVLLPTRALAAQAKSLIEAWKYSPKDRLLHILPLHHIHGTVNALLTPLLAGSTIEFQFPFNVDQVWHRLSEPFLPGGHRDPITFLTAVPTVWTRLLQRYPTLPPETQTAASTAINPKNLRLNISGSAALPTPTKTAWTNLTHGNVLLERYGMTEIGMALSCGLDNATRIDGSVGWPLPGVEARLVDIETNTPILEDNIPGEIHIRGPTVFKEYFRNADATSSAFTSDGWFKTGDMAIRRPAQSPSGTDAWIKGSPYFILGRLSADIIKTGGEKVSALEVERELLSLPEVAECAVVALPSEAWGQKCAAVVVLNKGMEGWTALKMRRALADRLAPYKIPQDLAVVEKIPRNAMGKVNKRSLVGEIFGDAGRIRRRSVLLAEERRERLKREGK</sequence>
<accession>A0A6A7BVK6</accession>
<dbReference type="AlphaFoldDB" id="A0A6A7BVK6"/>
<dbReference type="InterPro" id="IPR000873">
    <property type="entry name" value="AMP-dep_synth/lig_dom"/>
</dbReference>
<dbReference type="SUPFAM" id="SSF56801">
    <property type="entry name" value="Acetyl-CoA synthetase-like"/>
    <property type="match status" value="1"/>
</dbReference>
<dbReference type="GO" id="GO:0006631">
    <property type="term" value="P:fatty acid metabolic process"/>
    <property type="evidence" value="ECO:0007669"/>
    <property type="project" value="TreeGrafter"/>
</dbReference>
<organism evidence="3 4">
    <name type="scientific">Piedraia hortae CBS 480.64</name>
    <dbReference type="NCBI Taxonomy" id="1314780"/>
    <lineage>
        <taxon>Eukaryota</taxon>
        <taxon>Fungi</taxon>
        <taxon>Dikarya</taxon>
        <taxon>Ascomycota</taxon>
        <taxon>Pezizomycotina</taxon>
        <taxon>Dothideomycetes</taxon>
        <taxon>Dothideomycetidae</taxon>
        <taxon>Capnodiales</taxon>
        <taxon>Piedraiaceae</taxon>
        <taxon>Piedraia</taxon>
    </lineage>
</organism>
<dbReference type="InterPro" id="IPR045851">
    <property type="entry name" value="AMP-bd_C_sf"/>
</dbReference>
<protein>
    <submittedName>
        <fullName evidence="3">Acetyl-CoA synthetase-like protein</fullName>
    </submittedName>
</protein>
<dbReference type="EMBL" id="MU006008">
    <property type="protein sequence ID" value="KAF2858518.1"/>
    <property type="molecule type" value="Genomic_DNA"/>
</dbReference>